<organism evidence="1 2">
    <name type="scientific">Actinophytocola oryzae</name>
    <dbReference type="NCBI Taxonomy" id="502181"/>
    <lineage>
        <taxon>Bacteria</taxon>
        <taxon>Bacillati</taxon>
        <taxon>Actinomycetota</taxon>
        <taxon>Actinomycetes</taxon>
        <taxon>Pseudonocardiales</taxon>
        <taxon>Pseudonocardiaceae</taxon>
    </lineage>
</organism>
<reference evidence="1 2" key="1">
    <citation type="submission" date="2019-03" db="EMBL/GenBank/DDBJ databases">
        <title>Genomic Encyclopedia of Archaeal and Bacterial Type Strains, Phase II (KMG-II): from individual species to whole genera.</title>
        <authorList>
            <person name="Goeker M."/>
        </authorList>
    </citation>
    <scope>NUCLEOTIDE SEQUENCE [LARGE SCALE GENOMIC DNA]</scope>
    <source>
        <strain evidence="1 2">DSM 45499</strain>
    </source>
</reference>
<protein>
    <submittedName>
        <fullName evidence="1">Uncharacterized protein</fullName>
    </submittedName>
</protein>
<keyword evidence="2" id="KW-1185">Reference proteome</keyword>
<evidence type="ECO:0000313" key="1">
    <source>
        <dbReference type="EMBL" id="TDV35910.1"/>
    </source>
</evidence>
<dbReference type="Proteomes" id="UP000294927">
    <property type="component" value="Unassembled WGS sequence"/>
</dbReference>
<name>A0A4R7UR35_9PSEU</name>
<dbReference type="AlphaFoldDB" id="A0A4R7UR35"/>
<dbReference type="EMBL" id="SOCP01000033">
    <property type="protein sequence ID" value="TDV35910.1"/>
    <property type="molecule type" value="Genomic_DNA"/>
</dbReference>
<proteinExistence type="predicted"/>
<comment type="caution">
    <text evidence="1">The sequence shown here is derived from an EMBL/GenBank/DDBJ whole genome shotgun (WGS) entry which is preliminary data.</text>
</comment>
<gene>
    <name evidence="1" type="ORF">CLV71_1336</name>
</gene>
<sequence>MTCWSSATRAGLSSVVSPARLLSAAADAGEIPYELMRGVGGLCAGADGNTRYGARRLVGLLVAGLRMPR</sequence>
<evidence type="ECO:0000313" key="2">
    <source>
        <dbReference type="Proteomes" id="UP000294927"/>
    </source>
</evidence>
<accession>A0A4R7UR35</accession>